<evidence type="ECO:0000313" key="2">
    <source>
        <dbReference type="Proteomes" id="UP000266723"/>
    </source>
</evidence>
<evidence type="ECO:0000313" key="1">
    <source>
        <dbReference type="EMBL" id="KAF3550851.1"/>
    </source>
</evidence>
<dbReference type="Proteomes" id="UP000266723">
    <property type="component" value="Unassembled WGS sequence"/>
</dbReference>
<accession>A0ABQ7CF56</accession>
<organism evidence="1 2">
    <name type="scientific">Brassica cretica</name>
    <name type="common">Mustard</name>
    <dbReference type="NCBI Taxonomy" id="69181"/>
    <lineage>
        <taxon>Eukaryota</taxon>
        <taxon>Viridiplantae</taxon>
        <taxon>Streptophyta</taxon>
        <taxon>Embryophyta</taxon>
        <taxon>Tracheophyta</taxon>
        <taxon>Spermatophyta</taxon>
        <taxon>Magnoliopsida</taxon>
        <taxon>eudicotyledons</taxon>
        <taxon>Gunneridae</taxon>
        <taxon>Pentapetalae</taxon>
        <taxon>rosids</taxon>
        <taxon>malvids</taxon>
        <taxon>Brassicales</taxon>
        <taxon>Brassicaceae</taxon>
        <taxon>Brassiceae</taxon>
        <taxon>Brassica</taxon>
    </lineage>
</organism>
<evidence type="ECO:0008006" key="3">
    <source>
        <dbReference type="Google" id="ProtNLM"/>
    </source>
</evidence>
<keyword evidence="2" id="KW-1185">Reference proteome</keyword>
<name>A0ABQ7CF56_BRACR</name>
<comment type="caution">
    <text evidence="1">The sequence shown here is derived from an EMBL/GenBank/DDBJ whole genome shotgun (WGS) entry which is preliminary data.</text>
</comment>
<dbReference type="EMBL" id="QGKV02000832">
    <property type="protein sequence ID" value="KAF3550851.1"/>
    <property type="molecule type" value="Genomic_DNA"/>
</dbReference>
<gene>
    <name evidence="1" type="ORF">DY000_02003674</name>
</gene>
<proteinExistence type="predicted"/>
<reference evidence="1 2" key="1">
    <citation type="journal article" date="2020" name="BMC Genomics">
        <title>Intraspecific diversification of the crop wild relative Brassica cretica Lam. using demographic model selection.</title>
        <authorList>
            <person name="Kioukis A."/>
            <person name="Michalopoulou V.A."/>
            <person name="Briers L."/>
            <person name="Pirintsos S."/>
            <person name="Studholme D.J."/>
            <person name="Pavlidis P."/>
            <person name="Sarris P.F."/>
        </authorList>
    </citation>
    <scope>NUCLEOTIDE SEQUENCE [LARGE SCALE GENOMIC DNA]</scope>
    <source>
        <strain evidence="2">cv. PFS-1207/04</strain>
    </source>
</reference>
<sequence length="228" mass="24741">MSMKQLHAICFPVVTPPYLTVGPIVQECCFARVAHDYVTAASLSHYAVSSIDGSSQSRIGGLPDLLVAGTIVQECGRARFYNSITVASPSHYAVPSIDGSSQSQLCDLHTGFVARRSNHPEAFYLLSDIGLRTLNVVYGSGASHLKFLPVNIPTASYRCINVVFDYQLFFRTIAMGSKMELLFGFLHFAERNSPLYGSISSCFVRFSSFILPSNLAPGLSTSVVNVAL</sequence>
<protein>
    <recommendedName>
        <fullName evidence="3">Xylanase inhibitor N-terminal domain-containing protein</fullName>
    </recommendedName>
</protein>